<feature type="domain" description="RNA polymerase sigma factor 70 region 4 type 2" evidence="6">
    <location>
        <begin position="129"/>
        <end position="177"/>
    </location>
</feature>
<comment type="similarity">
    <text evidence="1">Belongs to the sigma-70 factor family. ECF subfamily.</text>
</comment>
<dbReference type="NCBIfam" id="TIGR02937">
    <property type="entry name" value="sigma70-ECF"/>
    <property type="match status" value="1"/>
</dbReference>
<evidence type="ECO:0000313" key="7">
    <source>
        <dbReference type="EMBL" id="RRB04669.1"/>
    </source>
</evidence>
<dbReference type="Pfam" id="PF04542">
    <property type="entry name" value="Sigma70_r2"/>
    <property type="match status" value="1"/>
</dbReference>
<dbReference type="CDD" id="cd06171">
    <property type="entry name" value="Sigma70_r4"/>
    <property type="match status" value="1"/>
</dbReference>
<dbReference type="EMBL" id="RQJO01000008">
    <property type="protein sequence ID" value="RRB04669.1"/>
    <property type="molecule type" value="Genomic_DNA"/>
</dbReference>
<dbReference type="InterPro" id="IPR013324">
    <property type="entry name" value="RNA_pol_sigma_r3/r4-like"/>
</dbReference>
<dbReference type="InterPro" id="IPR007627">
    <property type="entry name" value="RNA_pol_sigma70_r2"/>
</dbReference>
<keyword evidence="2" id="KW-0805">Transcription regulation</keyword>
<keyword evidence="8" id="KW-1185">Reference proteome</keyword>
<dbReference type="PANTHER" id="PTHR43133:SF46">
    <property type="entry name" value="RNA POLYMERASE SIGMA-70 FACTOR ECF SUBFAMILY"/>
    <property type="match status" value="1"/>
</dbReference>
<evidence type="ECO:0000313" key="8">
    <source>
        <dbReference type="Proteomes" id="UP000271925"/>
    </source>
</evidence>
<dbReference type="InterPro" id="IPR014284">
    <property type="entry name" value="RNA_pol_sigma-70_dom"/>
</dbReference>
<dbReference type="InterPro" id="IPR013249">
    <property type="entry name" value="RNA_pol_sigma70_r4_t2"/>
</dbReference>
<evidence type="ECO:0000256" key="3">
    <source>
        <dbReference type="ARBA" id="ARBA00023082"/>
    </source>
</evidence>
<sequence length="208" mass="24686">MSKRLPSEEAQQLWQEYRAGDMYALAKIMQSYYADLFHWGMRLQADREFVKDCIQELFLNLWKHQKTVRSVENVRAYLLVVLKSRILRELSRKHTTHQSTLSEEYAFSVEFAADVQLIEEENEVYQIRKLEHGISHLPERQKELIYLRFYQNLSFEQIADVMHLGRQSVYNLLQKSLISLRKNWPVSCLALLIQFTVYGFQFTVAGVC</sequence>
<keyword evidence="4" id="KW-0804">Transcription</keyword>
<keyword evidence="3" id="KW-0731">Sigma factor</keyword>
<dbReference type="GO" id="GO:0006352">
    <property type="term" value="P:DNA-templated transcription initiation"/>
    <property type="evidence" value="ECO:0007669"/>
    <property type="project" value="InterPro"/>
</dbReference>
<accession>A0A3P1BUT7</accession>
<evidence type="ECO:0000256" key="1">
    <source>
        <dbReference type="ARBA" id="ARBA00010641"/>
    </source>
</evidence>
<evidence type="ECO:0000259" key="6">
    <source>
        <dbReference type="Pfam" id="PF08281"/>
    </source>
</evidence>
<dbReference type="Proteomes" id="UP000271925">
    <property type="component" value="Unassembled WGS sequence"/>
</dbReference>
<organism evidence="7 8">
    <name type="scientific">Larkinella rosea</name>
    <dbReference type="NCBI Taxonomy" id="2025312"/>
    <lineage>
        <taxon>Bacteria</taxon>
        <taxon>Pseudomonadati</taxon>
        <taxon>Bacteroidota</taxon>
        <taxon>Cytophagia</taxon>
        <taxon>Cytophagales</taxon>
        <taxon>Spirosomataceae</taxon>
        <taxon>Larkinella</taxon>
    </lineage>
</organism>
<evidence type="ECO:0000256" key="2">
    <source>
        <dbReference type="ARBA" id="ARBA00023015"/>
    </source>
</evidence>
<gene>
    <name evidence="7" type="ORF">EHT25_14460</name>
</gene>
<evidence type="ECO:0000256" key="4">
    <source>
        <dbReference type="ARBA" id="ARBA00023163"/>
    </source>
</evidence>
<evidence type="ECO:0000259" key="5">
    <source>
        <dbReference type="Pfam" id="PF04542"/>
    </source>
</evidence>
<dbReference type="InterPro" id="IPR036388">
    <property type="entry name" value="WH-like_DNA-bd_sf"/>
</dbReference>
<dbReference type="GO" id="GO:0003677">
    <property type="term" value="F:DNA binding"/>
    <property type="evidence" value="ECO:0007669"/>
    <property type="project" value="InterPro"/>
</dbReference>
<comment type="caution">
    <text evidence="7">The sequence shown here is derived from an EMBL/GenBank/DDBJ whole genome shotgun (WGS) entry which is preliminary data.</text>
</comment>
<dbReference type="AlphaFoldDB" id="A0A3P1BUT7"/>
<name>A0A3P1BUT7_9BACT</name>
<dbReference type="GO" id="GO:0016987">
    <property type="term" value="F:sigma factor activity"/>
    <property type="evidence" value="ECO:0007669"/>
    <property type="project" value="UniProtKB-KW"/>
</dbReference>
<dbReference type="Gene3D" id="1.10.1740.10">
    <property type="match status" value="1"/>
</dbReference>
<dbReference type="Pfam" id="PF08281">
    <property type="entry name" value="Sigma70_r4_2"/>
    <property type="match status" value="1"/>
</dbReference>
<proteinExistence type="inferred from homology"/>
<dbReference type="RefSeq" id="WP_124875625.1">
    <property type="nucleotide sequence ID" value="NZ_RQJO01000008.1"/>
</dbReference>
<dbReference type="OrthoDB" id="9150024at2"/>
<reference evidence="7 8" key="1">
    <citation type="submission" date="2018-11" db="EMBL/GenBank/DDBJ databases">
        <authorList>
            <person name="Zhou Z."/>
            <person name="Wang G."/>
        </authorList>
    </citation>
    <scope>NUCLEOTIDE SEQUENCE [LARGE SCALE GENOMIC DNA]</scope>
    <source>
        <strain evidence="7 8">KCTC52004</strain>
    </source>
</reference>
<dbReference type="Gene3D" id="1.10.10.10">
    <property type="entry name" value="Winged helix-like DNA-binding domain superfamily/Winged helix DNA-binding domain"/>
    <property type="match status" value="1"/>
</dbReference>
<protein>
    <submittedName>
        <fullName evidence="7">Sigma-70 family RNA polymerase sigma factor</fullName>
    </submittedName>
</protein>
<dbReference type="InterPro" id="IPR039425">
    <property type="entry name" value="RNA_pol_sigma-70-like"/>
</dbReference>
<dbReference type="SUPFAM" id="SSF88946">
    <property type="entry name" value="Sigma2 domain of RNA polymerase sigma factors"/>
    <property type="match status" value="1"/>
</dbReference>
<dbReference type="SUPFAM" id="SSF88659">
    <property type="entry name" value="Sigma3 and sigma4 domains of RNA polymerase sigma factors"/>
    <property type="match status" value="1"/>
</dbReference>
<dbReference type="PANTHER" id="PTHR43133">
    <property type="entry name" value="RNA POLYMERASE ECF-TYPE SIGMA FACTO"/>
    <property type="match status" value="1"/>
</dbReference>
<feature type="domain" description="RNA polymerase sigma-70 region 2" evidence="5">
    <location>
        <begin position="29"/>
        <end position="93"/>
    </location>
</feature>
<dbReference type="InterPro" id="IPR013325">
    <property type="entry name" value="RNA_pol_sigma_r2"/>
</dbReference>